<evidence type="ECO:0000313" key="4">
    <source>
        <dbReference type="Proteomes" id="UP000000269"/>
    </source>
</evidence>
<dbReference type="HOGENOM" id="CLU_646940_0_0_9"/>
<dbReference type="AlphaFoldDB" id="A8MKG2"/>
<keyword evidence="1" id="KW-0812">Transmembrane</keyword>
<proteinExistence type="predicted"/>
<dbReference type="OrthoDB" id="1882659at2"/>
<evidence type="ECO:0000259" key="2">
    <source>
        <dbReference type="Pfam" id="PF13791"/>
    </source>
</evidence>
<dbReference type="KEGG" id="aoe:Clos_2763"/>
<name>A8MKG2_ALKOO</name>
<feature type="domain" description="Sigma factor regulator C-terminal" evidence="2">
    <location>
        <begin position="233"/>
        <end position="395"/>
    </location>
</feature>
<dbReference type="eggNOG" id="ENOG5032RY0">
    <property type="taxonomic scope" value="Bacteria"/>
</dbReference>
<keyword evidence="1" id="KW-1133">Transmembrane helix</keyword>
<keyword evidence="4" id="KW-1185">Reference proteome</keyword>
<reference evidence="4" key="1">
    <citation type="submission" date="2007-10" db="EMBL/GenBank/DDBJ databases">
        <title>Complete genome of Alkaliphilus oremlandii OhILAs.</title>
        <authorList>
            <person name="Copeland A."/>
            <person name="Lucas S."/>
            <person name="Lapidus A."/>
            <person name="Barry K."/>
            <person name="Detter J.C."/>
            <person name="Glavina del Rio T."/>
            <person name="Hammon N."/>
            <person name="Israni S."/>
            <person name="Dalin E."/>
            <person name="Tice H."/>
            <person name="Pitluck S."/>
            <person name="Chain P."/>
            <person name="Malfatti S."/>
            <person name="Shin M."/>
            <person name="Vergez L."/>
            <person name="Schmutz J."/>
            <person name="Larimer F."/>
            <person name="Land M."/>
            <person name="Hauser L."/>
            <person name="Kyrpides N."/>
            <person name="Mikhailova N."/>
            <person name="Stolz J.F."/>
            <person name="Dawson A."/>
            <person name="Fisher E."/>
            <person name="Crable B."/>
            <person name="Perera E."/>
            <person name="Lisak J."/>
            <person name="Ranganathan M."/>
            <person name="Basu P."/>
            <person name="Richardson P."/>
        </authorList>
    </citation>
    <scope>NUCLEOTIDE SEQUENCE [LARGE SCALE GENOMIC DNA]</scope>
    <source>
        <strain evidence="4">OhILAs</strain>
    </source>
</reference>
<dbReference type="RefSeq" id="WP_012160601.1">
    <property type="nucleotide sequence ID" value="NC_009922.1"/>
</dbReference>
<dbReference type="Proteomes" id="UP000000269">
    <property type="component" value="Chromosome"/>
</dbReference>
<dbReference type="InterPro" id="IPR025672">
    <property type="entry name" value="Sigma_reg_C_dom"/>
</dbReference>
<organism evidence="3 4">
    <name type="scientific">Alkaliphilus oremlandii (strain OhILAs)</name>
    <name type="common">Clostridium oremlandii (strain OhILAs)</name>
    <dbReference type="NCBI Taxonomy" id="350688"/>
    <lineage>
        <taxon>Bacteria</taxon>
        <taxon>Bacillati</taxon>
        <taxon>Bacillota</taxon>
        <taxon>Clostridia</taxon>
        <taxon>Peptostreptococcales</taxon>
        <taxon>Natronincolaceae</taxon>
        <taxon>Alkaliphilus</taxon>
    </lineage>
</organism>
<protein>
    <recommendedName>
        <fullName evidence="2">Sigma factor regulator C-terminal domain-containing protein</fullName>
    </recommendedName>
</protein>
<evidence type="ECO:0000313" key="3">
    <source>
        <dbReference type="EMBL" id="ABW20294.1"/>
    </source>
</evidence>
<keyword evidence="1" id="KW-0472">Membrane</keyword>
<dbReference type="Pfam" id="PF13791">
    <property type="entry name" value="Sigma_reg_C"/>
    <property type="match status" value="1"/>
</dbReference>
<evidence type="ECO:0000256" key="1">
    <source>
        <dbReference type="SAM" id="Phobius"/>
    </source>
</evidence>
<dbReference type="EMBL" id="CP000853">
    <property type="protein sequence ID" value="ABW20294.1"/>
    <property type="molecule type" value="Genomic_DNA"/>
</dbReference>
<feature type="transmembrane region" description="Helical" evidence="1">
    <location>
        <begin position="73"/>
        <end position="95"/>
    </location>
</feature>
<accession>A8MKG2</accession>
<gene>
    <name evidence="3" type="ordered locus">Clos_2763</name>
</gene>
<dbReference type="STRING" id="350688.Clos_2763"/>
<sequence length="420" mass="49901">MNFKDLLHRYKEGIATEEEQKFVEQELEKYESIEAYFSEALSDQFFKKDESEEDYMANGDEMKSIQKVVKFRLAKVVFTSVLIVVMLYIGIFYGVSSIVDRMHYNPTAITQPKEHEYQSSDFFYDMQAYISLNMPGHSIHSFTFEEPKGFGAYEVSYSLKDLFTRNDQRYFVGLARGRFNYAMDGIFGRKNRFDIWKGFEKIQYDFPEDASEDRTTLKDKEVQRKNEETLRYLNELNPLSYISMSIVFNEDLTMEEFYSMQGEYPTLDFKWVGVRTTEPGTQWNENQPMHLVGFNPNFNDEASSNRRPDSEKYPLFNLMDIRDKRIDSEKDFAEAFGIHFRSRLAYLRSRQEFVELFDYNSYKIDFYDDALEYIDKHGVETYGVLVFGTAKEFLEHIDEIPYDTVYINKVLPTRPNIYYH</sequence>